<feature type="region of interest" description="Disordered" evidence="2">
    <location>
        <begin position="73"/>
        <end position="107"/>
    </location>
</feature>
<feature type="region of interest" description="Disordered" evidence="2">
    <location>
        <begin position="187"/>
        <end position="216"/>
    </location>
</feature>
<dbReference type="Pfam" id="PF02410">
    <property type="entry name" value="RsfS"/>
    <property type="match status" value="1"/>
</dbReference>
<dbReference type="PANTHER" id="PTHR21043">
    <property type="entry name" value="IOJAP SUPERFAMILY ORTHOLOG"/>
    <property type="match status" value="1"/>
</dbReference>
<dbReference type="GO" id="GO:0017148">
    <property type="term" value="P:negative regulation of translation"/>
    <property type="evidence" value="ECO:0007669"/>
    <property type="project" value="TreeGrafter"/>
</dbReference>
<dbReference type="Proteomes" id="UP000198372">
    <property type="component" value="Unassembled WGS sequence"/>
</dbReference>
<keyword evidence="4" id="KW-1185">Reference proteome</keyword>
<dbReference type="Gene3D" id="3.30.460.10">
    <property type="entry name" value="Beta Polymerase, domain 2"/>
    <property type="match status" value="1"/>
</dbReference>
<accession>A0A238F6J1</accession>
<dbReference type="GO" id="GO:0090071">
    <property type="term" value="P:negative regulation of ribosome biogenesis"/>
    <property type="evidence" value="ECO:0007669"/>
    <property type="project" value="TreeGrafter"/>
</dbReference>
<dbReference type="SUPFAM" id="SSF81301">
    <property type="entry name" value="Nucleotidyltransferase"/>
    <property type="match status" value="1"/>
</dbReference>
<dbReference type="InterPro" id="IPR043519">
    <property type="entry name" value="NT_sf"/>
</dbReference>
<reference evidence="4" key="1">
    <citation type="submission" date="2016-09" db="EMBL/GenBank/DDBJ databases">
        <authorList>
            <person name="Jeantristanb JTB J.-T."/>
            <person name="Ricardo R."/>
        </authorList>
    </citation>
    <scope>NUCLEOTIDE SEQUENCE [LARGE SCALE GENOMIC DNA]</scope>
</reference>
<dbReference type="PANTHER" id="PTHR21043:SF0">
    <property type="entry name" value="MITOCHONDRIAL ASSEMBLY OF RIBOSOMAL LARGE SUBUNIT PROTEIN 1"/>
    <property type="match status" value="1"/>
</dbReference>
<feature type="compositionally biased region" description="Pro residues" evidence="2">
    <location>
        <begin position="87"/>
        <end position="101"/>
    </location>
</feature>
<dbReference type="OrthoDB" id="2537030at2759"/>
<comment type="similarity">
    <text evidence="1">Belongs to the Iojap/RsfS family.</text>
</comment>
<evidence type="ECO:0000256" key="2">
    <source>
        <dbReference type="SAM" id="MobiDB-lite"/>
    </source>
</evidence>
<organism evidence="3 4">
    <name type="scientific">Microbotryum intermedium</name>
    <dbReference type="NCBI Taxonomy" id="269621"/>
    <lineage>
        <taxon>Eukaryota</taxon>
        <taxon>Fungi</taxon>
        <taxon>Dikarya</taxon>
        <taxon>Basidiomycota</taxon>
        <taxon>Pucciniomycotina</taxon>
        <taxon>Microbotryomycetes</taxon>
        <taxon>Microbotryales</taxon>
        <taxon>Microbotryaceae</taxon>
        <taxon>Microbotryum</taxon>
    </lineage>
</organism>
<gene>
    <name evidence="3" type="ORF">BQ2448_5282</name>
</gene>
<protein>
    <submittedName>
        <fullName evidence="3">BQ2448_5282 protein</fullName>
    </submittedName>
</protein>
<proteinExistence type="inferred from homology"/>
<evidence type="ECO:0000313" key="3">
    <source>
        <dbReference type="EMBL" id="SCV67671.1"/>
    </source>
</evidence>
<dbReference type="GO" id="GO:0005739">
    <property type="term" value="C:mitochondrion"/>
    <property type="evidence" value="ECO:0007669"/>
    <property type="project" value="TreeGrafter"/>
</dbReference>
<dbReference type="InterPro" id="IPR004394">
    <property type="entry name" value="Iojap/RsfS/C7orf30"/>
</dbReference>
<name>A0A238F6J1_9BASI</name>
<dbReference type="AlphaFoldDB" id="A0A238F6J1"/>
<dbReference type="EMBL" id="FMSP01000002">
    <property type="protein sequence ID" value="SCV67671.1"/>
    <property type="molecule type" value="Genomic_DNA"/>
</dbReference>
<dbReference type="GO" id="GO:0043023">
    <property type="term" value="F:ribosomal large subunit binding"/>
    <property type="evidence" value="ECO:0007669"/>
    <property type="project" value="TreeGrafter"/>
</dbReference>
<sequence>MSLKPAALSTNLSSMCRTSLRSIHPHRAAAVSHSPFAVNPSSCSPRCCISSTSVHAIASTSTARQQLPWFVQDESEASTSVPSSSSPDPPTISPPPPPPDHLPTSLHPLHHHLVKSPFLDPKSIVYIDAQSADPGASWTDWIVVATLRHGRERGLRGAIEGVRAYLASNPIALSTNSSDRAFAPSRPTVTGLPTAPSPHARSRNAGKGGGSTSTTADWAMVDAGDLVVHVMTAEAREVWGIEGLWEAVGRDNQRQQERFEAEQDGVEKI</sequence>
<evidence type="ECO:0000313" key="4">
    <source>
        <dbReference type="Proteomes" id="UP000198372"/>
    </source>
</evidence>
<evidence type="ECO:0000256" key="1">
    <source>
        <dbReference type="ARBA" id="ARBA00010574"/>
    </source>
</evidence>